<organism evidence="2 3">
    <name type="scientific">Dinoponera quadriceps</name>
    <name type="common">South American ant</name>
    <dbReference type="NCBI Taxonomy" id="609295"/>
    <lineage>
        <taxon>Eukaryota</taxon>
        <taxon>Metazoa</taxon>
        <taxon>Ecdysozoa</taxon>
        <taxon>Arthropoda</taxon>
        <taxon>Hexapoda</taxon>
        <taxon>Insecta</taxon>
        <taxon>Pterygota</taxon>
        <taxon>Neoptera</taxon>
        <taxon>Endopterygota</taxon>
        <taxon>Hymenoptera</taxon>
        <taxon>Apocrita</taxon>
        <taxon>Aculeata</taxon>
        <taxon>Formicoidea</taxon>
        <taxon>Formicidae</taxon>
        <taxon>Ponerinae</taxon>
        <taxon>Ponerini</taxon>
        <taxon>Dinoponera</taxon>
    </lineage>
</organism>
<reference evidence="3" key="1">
    <citation type="submission" date="2025-08" db="UniProtKB">
        <authorList>
            <consortium name="RefSeq"/>
        </authorList>
    </citation>
    <scope>IDENTIFICATION</scope>
</reference>
<feature type="region of interest" description="Disordered" evidence="1">
    <location>
        <begin position="122"/>
        <end position="153"/>
    </location>
</feature>
<dbReference type="OrthoDB" id="7542921at2759"/>
<feature type="region of interest" description="Disordered" evidence="1">
    <location>
        <begin position="289"/>
        <end position="315"/>
    </location>
</feature>
<feature type="compositionally biased region" description="Basic and acidic residues" evidence="1">
    <location>
        <begin position="127"/>
        <end position="141"/>
    </location>
</feature>
<proteinExistence type="predicted"/>
<feature type="compositionally biased region" description="Low complexity" evidence="1">
    <location>
        <begin position="238"/>
        <end position="250"/>
    </location>
</feature>
<feature type="region of interest" description="Disordered" evidence="1">
    <location>
        <begin position="57"/>
        <end position="88"/>
    </location>
</feature>
<dbReference type="AlphaFoldDB" id="A0A6P3XYT0"/>
<gene>
    <name evidence="3" type="primary">LOC106748791</name>
</gene>
<dbReference type="RefSeq" id="XP_014483144.1">
    <property type="nucleotide sequence ID" value="XM_014627658.1"/>
</dbReference>
<evidence type="ECO:0000313" key="3">
    <source>
        <dbReference type="RefSeq" id="XP_014483144.1"/>
    </source>
</evidence>
<keyword evidence="2" id="KW-1185">Reference proteome</keyword>
<sequence>MTSEMLETVSRFGVPIIPFTATNQIPVRTAKEQNREEYNRINALTVFVQCVERGTSGKTPATGHAAKSTGKLPALSATSNSKKSRRAGRNVIRRTEELHAHGNESVCTNVCAKTRLAKIGRQRLSRSSRDLDRPDNLDSRNGRSSGDISGSPRLDVVLDDKVKTRSKTKGIEAAQIKRDIVAENITKQGKKLRANPVRIPATSNFVYEFNPFVGRAADSLTPRTCSQSTHHSNHRGLPSAKTAPTSAKSALNRDTDFARPKTSALPELNMRVDFITGADPDATVTNLNRDARLPTLSKGDQTRTSGRGLHDRCVL</sequence>
<dbReference type="KEGG" id="dqu:106748791"/>
<accession>A0A6P3XYT0</accession>
<dbReference type="Proteomes" id="UP000515204">
    <property type="component" value="Unplaced"/>
</dbReference>
<evidence type="ECO:0000256" key="1">
    <source>
        <dbReference type="SAM" id="MobiDB-lite"/>
    </source>
</evidence>
<feature type="region of interest" description="Disordered" evidence="1">
    <location>
        <begin position="223"/>
        <end position="253"/>
    </location>
</feature>
<name>A0A6P3XYT0_DINQU</name>
<protein>
    <submittedName>
        <fullName evidence="3">Uncharacterized protein LOC106748791</fullName>
    </submittedName>
</protein>
<dbReference type="GeneID" id="106748791"/>
<evidence type="ECO:0000313" key="2">
    <source>
        <dbReference type="Proteomes" id="UP000515204"/>
    </source>
</evidence>